<keyword evidence="4 7" id="KW-0812">Transmembrane</keyword>
<name>A0A6M0RNM0_9CYAN</name>
<dbReference type="Proteomes" id="UP000481033">
    <property type="component" value="Unassembled WGS sequence"/>
</dbReference>
<gene>
    <name evidence="9" type="ORF">DXZ20_19375</name>
</gene>
<dbReference type="InterPro" id="IPR035906">
    <property type="entry name" value="MetI-like_sf"/>
</dbReference>
<dbReference type="PANTHER" id="PTHR30614:SF35">
    <property type="entry name" value="ABC TRANSPORTER PERMEASE PROTEIN"/>
    <property type="match status" value="1"/>
</dbReference>
<dbReference type="Pfam" id="PF00528">
    <property type="entry name" value="BPD_transp_1"/>
    <property type="match status" value="1"/>
</dbReference>
<dbReference type="Gene3D" id="1.10.3720.10">
    <property type="entry name" value="MetI-like"/>
    <property type="match status" value="1"/>
</dbReference>
<dbReference type="PROSITE" id="PS50928">
    <property type="entry name" value="ABC_TM1"/>
    <property type="match status" value="1"/>
</dbReference>
<evidence type="ECO:0000259" key="8">
    <source>
        <dbReference type="PROSITE" id="PS50928"/>
    </source>
</evidence>
<evidence type="ECO:0000313" key="10">
    <source>
        <dbReference type="Proteomes" id="UP000481033"/>
    </source>
</evidence>
<dbReference type="CDD" id="cd06261">
    <property type="entry name" value="TM_PBP2"/>
    <property type="match status" value="1"/>
</dbReference>
<evidence type="ECO:0000256" key="7">
    <source>
        <dbReference type="RuleBase" id="RU363032"/>
    </source>
</evidence>
<feature type="transmembrane region" description="Helical" evidence="7">
    <location>
        <begin position="190"/>
        <end position="209"/>
    </location>
</feature>
<dbReference type="InterPro" id="IPR010065">
    <property type="entry name" value="AA_ABC_transptr_permease_3TM"/>
</dbReference>
<sequence>MTYRFQFQVIWDNWDLLLAGVGLTLQLSALAIVLGLMVGIVGALCRTSDNRYFGMLAAAYVETIRNTPFLVQLLFIFFGISSLGPRLGSSQAALLALTINFGAYSTEIIRSGIQSIEQSQIEAGMSLGLNRWQIFRLVILKPAIANIYPALTSQMVLLLLLTSVVSQISAKELTFMGNFLRSRTFRDFEVYFALALIYVVLALSFKLVAQLCHRRLFTFTRYI</sequence>
<dbReference type="SUPFAM" id="SSF161098">
    <property type="entry name" value="MetI-like"/>
    <property type="match status" value="1"/>
</dbReference>
<comment type="subcellular location">
    <subcellularLocation>
        <location evidence="1 7">Cell membrane</location>
        <topology evidence="1 7">Multi-pass membrane protein</topology>
    </subcellularLocation>
</comment>
<keyword evidence="2 7" id="KW-0813">Transport</keyword>
<dbReference type="RefSeq" id="WP_163659087.1">
    <property type="nucleotide sequence ID" value="NZ_QXHD01000004.1"/>
</dbReference>
<comment type="caution">
    <text evidence="9">The sequence shown here is derived from an EMBL/GenBank/DDBJ whole genome shotgun (WGS) entry which is preliminary data.</text>
</comment>
<feature type="transmembrane region" description="Helical" evidence="7">
    <location>
        <begin position="66"/>
        <end position="84"/>
    </location>
</feature>
<keyword evidence="5 7" id="KW-1133">Transmembrane helix</keyword>
<accession>A0A6M0RNM0</accession>
<dbReference type="InterPro" id="IPR043429">
    <property type="entry name" value="ArtM/GltK/GlnP/TcyL/YhdX-like"/>
</dbReference>
<proteinExistence type="inferred from homology"/>
<evidence type="ECO:0000256" key="2">
    <source>
        <dbReference type="ARBA" id="ARBA00022448"/>
    </source>
</evidence>
<evidence type="ECO:0000256" key="3">
    <source>
        <dbReference type="ARBA" id="ARBA00022475"/>
    </source>
</evidence>
<evidence type="ECO:0000256" key="4">
    <source>
        <dbReference type="ARBA" id="ARBA00022692"/>
    </source>
</evidence>
<dbReference type="NCBIfam" id="TIGR01726">
    <property type="entry name" value="HEQRo_perm_3TM"/>
    <property type="match status" value="1"/>
</dbReference>
<protein>
    <submittedName>
        <fullName evidence="9">Amino acid ABC transporter permease</fullName>
    </submittedName>
</protein>
<feature type="transmembrane region" description="Helical" evidence="7">
    <location>
        <begin position="16"/>
        <end position="45"/>
    </location>
</feature>
<organism evidence="9 10">
    <name type="scientific">Adonisia turfae CCMR0081</name>
    <dbReference type="NCBI Taxonomy" id="2292702"/>
    <lineage>
        <taxon>Bacteria</taxon>
        <taxon>Bacillati</taxon>
        <taxon>Cyanobacteriota</taxon>
        <taxon>Adonisia</taxon>
        <taxon>Adonisia turfae</taxon>
    </lineage>
</organism>
<dbReference type="InterPro" id="IPR000515">
    <property type="entry name" value="MetI-like"/>
</dbReference>
<dbReference type="GO" id="GO:0006865">
    <property type="term" value="P:amino acid transport"/>
    <property type="evidence" value="ECO:0007669"/>
    <property type="project" value="TreeGrafter"/>
</dbReference>
<dbReference type="EMBL" id="QXHD01000004">
    <property type="protein sequence ID" value="NEZ57766.1"/>
    <property type="molecule type" value="Genomic_DNA"/>
</dbReference>
<evidence type="ECO:0000256" key="1">
    <source>
        <dbReference type="ARBA" id="ARBA00004651"/>
    </source>
</evidence>
<evidence type="ECO:0000313" key="9">
    <source>
        <dbReference type="EMBL" id="NEZ57766.1"/>
    </source>
</evidence>
<evidence type="ECO:0000256" key="6">
    <source>
        <dbReference type="ARBA" id="ARBA00023136"/>
    </source>
</evidence>
<feature type="domain" description="ABC transmembrane type-1" evidence="8">
    <location>
        <begin position="21"/>
        <end position="209"/>
    </location>
</feature>
<keyword evidence="6 7" id="KW-0472">Membrane</keyword>
<comment type="similarity">
    <text evidence="7">Belongs to the binding-protein-dependent transport system permease family.</text>
</comment>
<dbReference type="GO" id="GO:0022857">
    <property type="term" value="F:transmembrane transporter activity"/>
    <property type="evidence" value="ECO:0007669"/>
    <property type="project" value="InterPro"/>
</dbReference>
<dbReference type="PANTHER" id="PTHR30614">
    <property type="entry name" value="MEMBRANE COMPONENT OF AMINO ACID ABC TRANSPORTER"/>
    <property type="match status" value="1"/>
</dbReference>
<evidence type="ECO:0000256" key="5">
    <source>
        <dbReference type="ARBA" id="ARBA00022989"/>
    </source>
</evidence>
<keyword evidence="3" id="KW-1003">Cell membrane</keyword>
<dbReference type="GO" id="GO:0043190">
    <property type="term" value="C:ATP-binding cassette (ABC) transporter complex"/>
    <property type="evidence" value="ECO:0007669"/>
    <property type="project" value="InterPro"/>
</dbReference>
<feature type="transmembrane region" description="Helical" evidence="7">
    <location>
        <begin position="147"/>
        <end position="170"/>
    </location>
</feature>
<reference evidence="9 10" key="1">
    <citation type="journal article" date="2020" name="Microb. Ecol.">
        <title>Ecogenomics of the Marine Benthic Filamentous Cyanobacterium Adonisia.</title>
        <authorList>
            <person name="Walter J.M."/>
            <person name="Coutinho F.H."/>
            <person name="Leomil L."/>
            <person name="Hargreaves P.I."/>
            <person name="Campeao M.E."/>
            <person name="Vieira V.V."/>
            <person name="Silva B.S."/>
            <person name="Fistarol G.O."/>
            <person name="Salomon P.S."/>
            <person name="Sawabe T."/>
            <person name="Mino S."/>
            <person name="Hosokawa M."/>
            <person name="Miyashita H."/>
            <person name="Maruyama F."/>
            <person name="van Verk M.C."/>
            <person name="Dutilh B.E."/>
            <person name="Thompson C.C."/>
            <person name="Thompson F.L."/>
        </authorList>
    </citation>
    <scope>NUCLEOTIDE SEQUENCE [LARGE SCALE GENOMIC DNA]</scope>
    <source>
        <strain evidence="9 10">CCMR0081</strain>
    </source>
</reference>
<dbReference type="AlphaFoldDB" id="A0A6M0RNM0"/>
<keyword evidence="10" id="KW-1185">Reference proteome</keyword>